<accession>A0A316YIG7</accession>
<proteinExistence type="predicted"/>
<dbReference type="EMBL" id="KZ819637">
    <property type="protein sequence ID" value="PWN88866.1"/>
    <property type="molecule type" value="Genomic_DNA"/>
</dbReference>
<dbReference type="InParanoid" id="A0A316YIG7"/>
<dbReference type="STRING" id="215250.A0A316YIG7"/>
<evidence type="ECO:0000313" key="1">
    <source>
        <dbReference type="EMBL" id="PWN88866.1"/>
    </source>
</evidence>
<keyword evidence="2" id="KW-1185">Reference proteome</keyword>
<organism evidence="1 2">
    <name type="scientific">Acaromyces ingoldii</name>
    <dbReference type="NCBI Taxonomy" id="215250"/>
    <lineage>
        <taxon>Eukaryota</taxon>
        <taxon>Fungi</taxon>
        <taxon>Dikarya</taxon>
        <taxon>Basidiomycota</taxon>
        <taxon>Ustilaginomycotina</taxon>
        <taxon>Exobasidiomycetes</taxon>
        <taxon>Exobasidiales</taxon>
        <taxon>Cryptobasidiaceae</taxon>
        <taxon>Acaromyces</taxon>
    </lineage>
</organism>
<dbReference type="OrthoDB" id="5397701at2759"/>
<name>A0A316YIG7_9BASI</name>
<reference evidence="1 2" key="1">
    <citation type="journal article" date="2018" name="Mol. Biol. Evol.">
        <title>Broad Genomic Sampling Reveals a Smut Pathogenic Ancestry of the Fungal Clade Ustilaginomycotina.</title>
        <authorList>
            <person name="Kijpornyongpan T."/>
            <person name="Mondo S.J."/>
            <person name="Barry K."/>
            <person name="Sandor L."/>
            <person name="Lee J."/>
            <person name="Lipzen A."/>
            <person name="Pangilinan J."/>
            <person name="LaButti K."/>
            <person name="Hainaut M."/>
            <person name="Henrissat B."/>
            <person name="Grigoriev I.V."/>
            <person name="Spatafora J.W."/>
            <person name="Aime M.C."/>
        </authorList>
    </citation>
    <scope>NUCLEOTIDE SEQUENCE [LARGE SCALE GENOMIC DNA]</scope>
    <source>
        <strain evidence="1 2">MCA 4198</strain>
    </source>
</reference>
<sequence>MIRSAYLRTGLGRGVAPSATTQLPLRAFSCSALRRAPSPIQHPTHPHPLFLHPISSNIYAVSLLSAAPSSPTAASVVATFQSRSAGTDADLFDEAQSNPDRVSANKAFLTLLHATLKDVCVPQDGLMQYEAALRKSGWIHASDPRHPLMPGRIPTPENIFATVAFTEGELRPESYEANDTYRIVTAEEGFMQLRPHWHDFVCKACEAVN</sequence>
<dbReference type="PANTHER" id="PTHR37331">
    <property type="entry name" value="YALI0F11671P"/>
    <property type="match status" value="1"/>
</dbReference>
<dbReference type="GeneID" id="37039903"/>
<dbReference type="Proteomes" id="UP000245768">
    <property type="component" value="Unassembled WGS sequence"/>
</dbReference>
<protein>
    <submittedName>
        <fullName evidence="1">Uncharacterized protein</fullName>
    </submittedName>
</protein>
<evidence type="ECO:0000313" key="2">
    <source>
        <dbReference type="Proteomes" id="UP000245768"/>
    </source>
</evidence>
<dbReference type="RefSeq" id="XP_025376064.1">
    <property type="nucleotide sequence ID" value="XM_025517987.1"/>
</dbReference>
<dbReference type="AlphaFoldDB" id="A0A316YIG7"/>
<gene>
    <name evidence="1" type="ORF">FA10DRAFT_131472</name>
</gene>
<dbReference type="PANTHER" id="PTHR37331:SF1">
    <property type="entry name" value="YALI0F11671P"/>
    <property type="match status" value="1"/>
</dbReference>